<dbReference type="EMBL" id="BAAADE010000003">
    <property type="protein sequence ID" value="GAA0605816.1"/>
    <property type="molecule type" value="Genomic_DNA"/>
</dbReference>
<accession>A0ABP3R9Z4</accession>
<evidence type="ECO:0000256" key="3">
    <source>
        <dbReference type="ARBA" id="ARBA00022692"/>
    </source>
</evidence>
<feature type="domain" description="EamA" evidence="7">
    <location>
        <begin position="121"/>
        <end position="247"/>
    </location>
</feature>
<reference evidence="9" key="1">
    <citation type="journal article" date="2019" name="Int. J. Syst. Evol. Microbiol.">
        <title>The Global Catalogue of Microorganisms (GCM) 10K type strain sequencing project: providing services to taxonomists for standard genome sequencing and annotation.</title>
        <authorList>
            <consortium name="The Broad Institute Genomics Platform"/>
            <consortium name="The Broad Institute Genome Sequencing Center for Infectious Disease"/>
            <person name="Wu L."/>
            <person name="Ma J."/>
        </authorList>
    </citation>
    <scope>NUCLEOTIDE SEQUENCE [LARGE SCALE GENOMIC DNA]</scope>
    <source>
        <strain evidence="9">JCM 15115</strain>
    </source>
</reference>
<evidence type="ECO:0000313" key="9">
    <source>
        <dbReference type="Proteomes" id="UP001424441"/>
    </source>
</evidence>
<comment type="caution">
    <text evidence="8">The sequence shown here is derived from an EMBL/GenBank/DDBJ whole genome shotgun (WGS) entry which is preliminary data.</text>
</comment>
<feature type="transmembrane region" description="Helical" evidence="6">
    <location>
        <begin position="232"/>
        <end position="252"/>
    </location>
</feature>
<dbReference type="InterPro" id="IPR037185">
    <property type="entry name" value="EmrE-like"/>
</dbReference>
<feature type="transmembrane region" description="Helical" evidence="6">
    <location>
        <begin position="144"/>
        <end position="165"/>
    </location>
</feature>
<dbReference type="Proteomes" id="UP001424441">
    <property type="component" value="Unassembled WGS sequence"/>
</dbReference>
<keyword evidence="4 6" id="KW-1133">Transmembrane helix</keyword>
<proteinExistence type="predicted"/>
<feature type="transmembrane region" description="Helical" evidence="6">
    <location>
        <begin position="177"/>
        <end position="195"/>
    </location>
</feature>
<dbReference type="InterPro" id="IPR051258">
    <property type="entry name" value="Diverse_Substrate_Transporter"/>
</dbReference>
<dbReference type="PANTHER" id="PTHR42920">
    <property type="entry name" value="OS03G0707200 PROTEIN-RELATED"/>
    <property type="match status" value="1"/>
</dbReference>
<feature type="transmembrane region" description="Helical" evidence="6">
    <location>
        <begin position="207"/>
        <end position="226"/>
    </location>
</feature>
<evidence type="ECO:0000256" key="2">
    <source>
        <dbReference type="ARBA" id="ARBA00022475"/>
    </source>
</evidence>
<dbReference type="Pfam" id="PF00892">
    <property type="entry name" value="EamA"/>
    <property type="match status" value="1"/>
</dbReference>
<dbReference type="SUPFAM" id="SSF103481">
    <property type="entry name" value="Multidrug resistance efflux transporter EmrE"/>
    <property type="match status" value="2"/>
</dbReference>
<protein>
    <submittedName>
        <fullName evidence="8">Aromatic amino acid DMT transporter YddG</fullName>
    </submittedName>
</protein>
<feature type="transmembrane region" description="Helical" evidence="6">
    <location>
        <begin position="26"/>
        <end position="47"/>
    </location>
</feature>
<dbReference type="NCBIfam" id="NF008676">
    <property type="entry name" value="PRK11689.1"/>
    <property type="match status" value="1"/>
</dbReference>
<keyword evidence="9" id="KW-1185">Reference proteome</keyword>
<name>A0ABP3R9Z4_9HYPH</name>
<evidence type="ECO:0000256" key="1">
    <source>
        <dbReference type="ARBA" id="ARBA00004651"/>
    </source>
</evidence>
<evidence type="ECO:0000259" key="7">
    <source>
        <dbReference type="Pfam" id="PF00892"/>
    </source>
</evidence>
<evidence type="ECO:0000256" key="5">
    <source>
        <dbReference type="ARBA" id="ARBA00023136"/>
    </source>
</evidence>
<dbReference type="PANTHER" id="PTHR42920:SF24">
    <property type="entry name" value="AROMATIC AMINO ACID EXPORTER YDDG"/>
    <property type="match status" value="1"/>
</dbReference>
<evidence type="ECO:0000256" key="6">
    <source>
        <dbReference type="SAM" id="Phobius"/>
    </source>
</evidence>
<organism evidence="8 9">
    <name type="scientific">Paenochrobactrum glaciei</name>
    <dbReference type="NCBI Taxonomy" id="486407"/>
    <lineage>
        <taxon>Bacteria</taxon>
        <taxon>Pseudomonadati</taxon>
        <taxon>Pseudomonadota</taxon>
        <taxon>Alphaproteobacteria</taxon>
        <taxon>Hyphomicrobiales</taxon>
        <taxon>Brucellaceae</taxon>
        <taxon>Paenochrobactrum</taxon>
    </lineage>
</organism>
<gene>
    <name evidence="8" type="primary">yddG</name>
    <name evidence="8" type="ORF">GCM10008943_21760</name>
</gene>
<keyword evidence="2" id="KW-1003">Cell membrane</keyword>
<evidence type="ECO:0000313" key="8">
    <source>
        <dbReference type="EMBL" id="GAA0605816.1"/>
    </source>
</evidence>
<evidence type="ECO:0000256" key="4">
    <source>
        <dbReference type="ARBA" id="ARBA00022989"/>
    </source>
</evidence>
<keyword evidence="5 6" id="KW-0472">Membrane</keyword>
<feature type="transmembrane region" description="Helical" evidence="6">
    <location>
        <begin position="119"/>
        <end position="137"/>
    </location>
</feature>
<dbReference type="InterPro" id="IPR000620">
    <property type="entry name" value="EamA_dom"/>
</dbReference>
<sequence>MVYTLSSVILLIAVGIPKLSAFPRRYLIWGGLLFAAYEMCLSLSIGFADSGTQAIEVSMVNYLWPSMTLLLTVITSKQTLRPLIFVGMTVCLIGVSKVLGGENGLSLHHMAVNIGSNPLSYGLAFAGAIIWSIYCVLTKKIAKGCNGITLFFILTAAALWLQFAFTENQAFNFTPQLLIELSLVSCAMGLGYAAWNTGILYGNVTVLATASYFTPVLSAFFAAQLLGENLDISFWLGTLLVSAGSLMCWWATRTH</sequence>
<comment type="subcellular location">
    <subcellularLocation>
        <location evidence="1">Cell membrane</location>
        <topology evidence="1">Multi-pass membrane protein</topology>
    </subcellularLocation>
</comment>
<feature type="transmembrane region" description="Helical" evidence="6">
    <location>
        <begin position="59"/>
        <end position="76"/>
    </location>
</feature>
<feature type="transmembrane region" description="Helical" evidence="6">
    <location>
        <begin position="83"/>
        <end position="99"/>
    </location>
</feature>
<keyword evidence="3 6" id="KW-0812">Transmembrane</keyword>